<dbReference type="RefSeq" id="XP_004994675.1">
    <property type="nucleotide sequence ID" value="XM_004994618.1"/>
</dbReference>
<dbReference type="GeneID" id="16075258"/>
<dbReference type="SUPFAM" id="SSF53335">
    <property type="entry name" value="S-adenosyl-L-methionine-dependent methyltransferases"/>
    <property type="match status" value="1"/>
</dbReference>
<keyword evidence="3" id="KW-0808">Transferase</keyword>
<feature type="domain" description="Release factor glutamine methyltransferase N-terminal" evidence="7">
    <location>
        <begin position="34"/>
        <end position="87"/>
    </location>
</feature>
<dbReference type="FunCoup" id="F2U7U7">
    <property type="interactions" value="211"/>
</dbReference>
<comment type="catalytic activity">
    <reaction evidence="5">
        <text>L-glutaminyl-[peptide chain release factor] + S-adenosyl-L-methionine = N(5)-methyl-L-glutaminyl-[peptide chain release factor] + S-adenosyl-L-homocysteine + H(+)</text>
        <dbReference type="Rhea" id="RHEA:42896"/>
        <dbReference type="Rhea" id="RHEA-COMP:10271"/>
        <dbReference type="Rhea" id="RHEA-COMP:10272"/>
        <dbReference type="ChEBI" id="CHEBI:15378"/>
        <dbReference type="ChEBI" id="CHEBI:30011"/>
        <dbReference type="ChEBI" id="CHEBI:57856"/>
        <dbReference type="ChEBI" id="CHEBI:59789"/>
        <dbReference type="ChEBI" id="CHEBI:61891"/>
        <dbReference type="EC" id="2.1.1.297"/>
    </reaction>
</comment>
<dbReference type="Gene3D" id="1.10.8.10">
    <property type="entry name" value="DNA helicase RuvA subunit, C-terminal domain"/>
    <property type="match status" value="1"/>
</dbReference>
<dbReference type="Pfam" id="PF17827">
    <property type="entry name" value="PrmC_N"/>
    <property type="match status" value="1"/>
</dbReference>
<keyword evidence="4" id="KW-0949">S-adenosyl-L-methionine</keyword>
<evidence type="ECO:0000313" key="8">
    <source>
        <dbReference type="EMBL" id="EGD72852.1"/>
    </source>
</evidence>
<evidence type="ECO:0000259" key="6">
    <source>
        <dbReference type="Pfam" id="PF05175"/>
    </source>
</evidence>
<dbReference type="STRING" id="946362.F2U7U7"/>
<dbReference type="GO" id="GO:0003676">
    <property type="term" value="F:nucleic acid binding"/>
    <property type="evidence" value="ECO:0007669"/>
    <property type="project" value="InterPro"/>
</dbReference>
<dbReference type="eggNOG" id="KOG2904">
    <property type="taxonomic scope" value="Eukaryota"/>
</dbReference>
<evidence type="ECO:0000256" key="2">
    <source>
        <dbReference type="ARBA" id="ARBA00022603"/>
    </source>
</evidence>
<evidence type="ECO:0000313" key="9">
    <source>
        <dbReference type="Proteomes" id="UP000007799"/>
    </source>
</evidence>
<protein>
    <recommendedName>
        <fullName evidence="1">peptide chain release factor N(5)-glutamine methyltransferase</fullName>
        <ecNumber evidence="1">2.1.1.297</ecNumber>
    </recommendedName>
</protein>
<dbReference type="GO" id="GO:0102559">
    <property type="term" value="F:peptide chain release factor N(5)-glutamine methyltransferase activity"/>
    <property type="evidence" value="ECO:0007669"/>
    <property type="project" value="UniProtKB-EC"/>
</dbReference>
<dbReference type="InterPro" id="IPR004556">
    <property type="entry name" value="HemK-like"/>
</dbReference>
<dbReference type="PROSITE" id="PS00092">
    <property type="entry name" value="N6_MTASE"/>
    <property type="match status" value="1"/>
</dbReference>
<dbReference type="Pfam" id="PF05175">
    <property type="entry name" value="MTS"/>
    <property type="match status" value="1"/>
</dbReference>
<keyword evidence="9" id="KW-1185">Reference proteome</keyword>
<dbReference type="InterPro" id="IPR029063">
    <property type="entry name" value="SAM-dependent_MTases_sf"/>
</dbReference>
<dbReference type="InterPro" id="IPR007848">
    <property type="entry name" value="Small_mtfrase_dom"/>
</dbReference>
<dbReference type="AlphaFoldDB" id="F2U7U7"/>
<dbReference type="OrthoDB" id="269872at2759"/>
<dbReference type="InterPro" id="IPR050320">
    <property type="entry name" value="N5-glutamine_MTase"/>
</dbReference>
<dbReference type="CDD" id="cd02440">
    <property type="entry name" value="AdoMet_MTases"/>
    <property type="match status" value="1"/>
</dbReference>
<dbReference type="EC" id="2.1.1.297" evidence="1"/>
<dbReference type="InParanoid" id="F2U7U7"/>
<evidence type="ECO:0000256" key="5">
    <source>
        <dbReference type="ARBA" id="ARBA00048391"/>
    </source>
</evidence>
<reference evidence="8" key="1">
    <citation type="submission" date="2009-08" db="EMBL/GenBank/DDBJ databases">
        <title>Annotation of Salpingoeca rosetta.</title>
        <authorList>
            <consortium name="The Broad Institute Genome Sequencing Platform"/>
            <person name="Russ C."/>
            <person name="Cuomo C."/>
            <person name="Burger G."/>
            <person name="Gray M.W."/>
            <person name="Holland P.W.H."/>
            <person name="King N."/>
            <person name="Lang F.B.F."/>
            <person name="Roger A.J."/>
            <person name="Ruiz-Trillo I."/>
            <person name="Young S.K."/>
            <person name="Zeng Q."/>
            <person name="Gargeya S."/>
            <person name="Alvarado L."/>
            <person name="Berlin A."/>
            <person name="Chapman S.B."/>
            <person name="Chen Z."/>
            <person name="Freedman E."/>
            <person name="Gellesch M."/>
            <person name="Goldberg J."/>
            <person name="Griggs A."/>
            <person name="Gujja S."/>
            <person name="Heilman E."/>
            <person name="Heiman D."/>
            <person name="Howarth C."/>
            <person name="Mehta T."/>
            <person name="Neiman D."/>
            <person name="Pearson M."/>
            <person name="Roberts A."/>
            <person name="Saif S."/>
            <person name="Shea T."/>
            <person name="Shenoy N."/>
            <person name="Sisk P."/>
            <person name="Stolte C."/>
            <person name="Sykes S."/>
            <person name="White J."/>
            <person name="Yandava C."/>
            <person name="Haas B."/>
            <person name="Nusbaum C."/>
            <person name="Birren B."/>
        </authorList>
    </citation>
    <scope>NUCLEOTIDE SEQUENCE [LARGE SCALE GENOMIC DNA]</scope>
    <source>
        <strain evidence="8">ATCC 50818</strain>
    </source>
</reference>
<dbReference type="PANTHER" id="PTHR18895:SF74">
    <property type="entry name" value="MTRF1L RELEASE FACTOR GLUTAMINE METHYLTRANSFERASE"/>
    <property type="match status" value="1"/>
</dbReference>
<gene>
    <name evidence="8" type="ORF">PTSG_04580</name>
</gene>
<dbReference type="Gene3D" id="3.40.50.150">
    <property type="entry name" value="Vaccinia Virus protein VP39"/>
    <property type="match status" value="1"/>
</dbReference>
<dbReference type="InterPro" id="IPR040758">
    <property type="entry name" value="PrmC_N"/>
</dbReference>
<dbReference type="OMA" id="DFDARYW"/>
<dbReference type="GO" id="GO:0005739">
    <property type="term" value="C:mitochondrion"/>
    <property type="evidence" value="ECO:0007669"/>
    <property type="project" value="TreeGrafter"/>
</dbReference>
<proteinExistence type="predicted"/>
<dbReference type="NCBIfam" id="TIGR00536">
    <property type="entry name" value="hemK_fam"/>
    <property type="match status" value="1"/>
</dbReference>
<dbReference type="PANTHER" id="PTHR18895">
    <property type="entry name" value="HEMK METHYLTRANSFERASE"/>
    <property type="match status" value="1"/>
</dbReference>
<dbReference type="Proteomes" id="UP000007799">
    <property type="component" value="Unassembled WGS sequence"/>
</dbReference>
<accession>F2U7U7</accession>
<evidence type="ECO:0000256" key="3">
    <source>
        <dbReference type="ARBA" id="ARBA00022679"/>
    </source>
</evidence>
<dbReference type="InterPro" id="IPR002052">
    <property type="entry name" value="DNA_methylase_N6_adenine_CS"/>
</dbReference>
<name>F2U7U7_SALR5</name>
<evidence type="ECO:0000256" key="1">
    <source>
        <dbReference type="ARBA" id="ARBA00012771"/>
    </source>
</evidence>
<dbReference type="EMBL" id="GL832964">
    <property type="protein sequence ID" value="EGD72852.1"/>
    <property type="molecule type" value="Genomic_DNA"/>
</dbReference>
<evidence type="ECO:0000259" key="7">
    <source>
        <dbReference type="Pfam" id="PF17827"/>
    </source>
</evidence>
<dbReference type="KEGG" id="sre:PTSG_04580"/>
<dbReference type="GO" id="GO:0032259">
    <property type="term" value="P:methylation"/>
    <property type="evidence" value="ECO:0007669"/>
    <property type="project" value="UniProtKB-KW"/>
</dbReference>
<keyword evidence="2" id="KW-0489">Methyltransferase</keyword>
<sequence>MRGRDLLHAVRRVLLGSSSSSSRHAGSAGSGLTVEEVSVAAREIVYHVLGTRASSSCEMEVTPEQQERAHSLAHRRACREPLQYVLGEWDFRDQTLTMRSPVLIPRPETEVLVDLIQRKLRQQHGLHFLEIGVGSGAISLSLLHENPSWTATGIDLDDAAIQLTQHNASRCGVADRLTLHKQDITTATPSSPCFSSGPFDFVVSNPPYIRRDEMPKLAPELRYENDMALCGGEDGLDVTRAILDIAPHIISRTGGARQLWLELSPPQCSAVARLVPPGCVLHVHLDQYGHERFVQVNLWDG</sequence>
<organism evidence="9">
    <name type="scientific">Salpingoeca rosetta (strain ATCC 50818 / BSB-021)</name>
    <dbReference type="NCBI Taxonomy" id="946362"/>
    <lineage>
        <taxon>Eukaryota</taxon>
        <taxon>Choanoflagellata</taxon>
        <taxon>Craspedida</taxon>
        <taxon>Salpingoecidae</taxon>
        <taxon>Salpingoeca</taxon>
    </lineage>
</organism>
<feature type="domain" description="Methyltransferase small" evidence="6">
    <location>
        <begin position="112"/>
        <end position="211"/>
    </location>
</feature>
<evidence type="ECO:0000256" key="4">
    <source>
        <dbReference type="ARBA" id="ARBA00022691"/>
    </source>
</evidence>